<accession>A0A2P8DG23</accession>
<evidence type="ECO:0000313" key="2">
    <source>
        <dbReference type="Proteomes" id="UP000240542"/>
    </source>
</evidence>
<dbReference type="AlphaFoldDB" id="A0A2P8DG23"/>
<evidence type="ECO:0000313" key="1">
    <source>
        <dbReference type="EMBL" id="PSK96158.1"/>
    </source>
</evidence>
<dbReference type="Proteomes" id="UP000240542">
    <property type="component" value="Unassembled WGS sequence"/>
</dbReference>
<gene>
    <name evidence="1" type="ORF">CLV63_11240</name>
</gene>
<sequence>MPTRPLSPYCDNLLNTELGPDYTIHAAPPEDGLAGSLECALELTVEEISRLEAQLIELGAAHDDSEEYQREISAALTSAMRPGIEAPEVFWRVFDHLKCAHQHFRHLLFLVRMLRLRTT</sequence>
<protein>
    <submittedName>
        <fullName evidence="1">Uncharacterized protein</fullName>
    </submittedName>
</protein>
<keyword evidence="2" id="KW-1185">Reference proteome</keyword>
<organism evidence="1 2">
    <name type="scientific">Murinocardiopsis flavida</name>
    <dbReference type="NCBI Taxonomy" id="645275"/>
    <lineage>
        <taxon>Bacteria</taxon>
        <taxon>Bacillati</taxon>
        <taxon>Actinomycetota</taxon>
        <taxon>Actinomycetes</taxon>
        <taxon>Streptosporangiales</taxon>
        <taxon>Nocardiopsidaceae</taxon>
        <taxon>Murinocardiopsis</taxon>
    </lineage>
</organism>
<dbReference type="EMBL" id="PYGA01000012">
    <property type="protein sequence ID" value="PSK96158.1"/>
    <property type="molecule type" value="Genomic_DNA"/>
</dbReference>
<dbReference type="RefSeq" id="WP_106584117.1">
    <property type="nucleotide sequence ID" value="NZ_PYGA01000012.1"/>
</dbReference>
<name>A0A2P8DG23_9ACTN</name>
<reference evidence="1 2" key="1">
    <citation type="submission" date="2018-03" db="EMBL/GenBank/DDBJ databases">
        <title>Genomic Encyclopedia of Archaeal and Bacterial Type Strains, Phase II (KMG-II): from individual species to whole genera.</title>
        <authorList>
            <person name="Goeker M."/>
        </authorList>
    </citation>
    <scope>NUCLEOTIDE SEQUENCE [LARGE SCALE GENOMIC DNA]</scope>
    <source>
        <strain evidence="1 2">DSM 45312</strain>
    </source>
</reference>
<proteinExistence type="predicted"/>
<comment type="caution">
    <text evidence="1">The sequence shown here is derived from an EMBL/GenBank/DDBJ whole genome shotgun (WGS) entry which is preliminary data.</text>
</comment>